<dbReference type="PROSITE" id="PS50238">
    <property type="entry name" value="RHOGAP"/>
    <property type="match status" value="1"/>
</dbReference>
<dbReference type="Pfam" id="PF00620">
    <property type="entry name" value="RhoGAP"/>
    <property type="match status" value="1"/>
</dbReference>
<dbReference type="InterPro" id="IPR001251">
    <property type="entry name" value="CRAL-TRIO_dom"/>
</dbReference>
<dbReference type="OrthoDB" id="19923at2759"/>
<dbReference type="Proteomes" id="UP000077051">
    <property type="component" value="Unassembled WGS sequence"/>
</dbReference>
<evidence type="ECO:0000313" key="3">
    <source>
        <dbReference type="EMBL" id="OAD08627.1"/>
    </source>
</evidence>
<dbReference type="SUPFAM" id="SSF48350">
    <property type="entry name" value="GTPase activation domain, GAP"/>
    <property type="match status" value="1"/>
</dbReference>
<accession>A0A162ZYR4</accession>
<dbReference type="STRING" id="747725.A0A162ZYR4"/>
<name>A0A162ZYR4_MUCCL</name>
<dbReference type="PROSITE" id="PS50191">
    <property type="entry name" value="CRAL_TRIO"/>
    <property type="match status" value="1"/>
</dbReference>
<dbReference type="CDD" id="cd00170">
    <property type="entry name" value="SEC14"/>
    <property type="match status" value="1"/>
</dbReference>
<gene>
    <name evidence="3" type="ORF">MUCCIDRAFT_76480</name>
</gene>
<organism evidence="3 4">
    <name type="scientific">Mucor lusitanicus CBS 277.49</name>
    <dbReference type="NCBI Taxonomy" id="747725"/>
    <lineage>
        <taxon>Eukaryota</taxon>
        <taxon>Fungi</taxon>
        <taxon>Fungi incertae sedis</taxon>
        <taxon>Mucoromycota</taxon>
        <taxon>Mucoromycotina</taxon>
        <taxon>Mucoromycetes</taxon>
        <taxon>Mucorales</taxon>
        <taxon>Mucorineae</taxon>
        <taxon>Mucoraceae</taxon>
        <taxon>Mucor</taxon>
    </lineage>
</organism>
<dbReference type="EMBL" id="AMYB01000001">
    <property type="protein sequence ID" value="OAD08627.1"/>
    <property type="molecule type" value="Genomic_DNA"/>
</dbReference>
<reference evidence="3 4" key="1">
    <citation type="submission" date="2015-06" db="EMBL/GenBank/DDBJ databases">
        <title>Expansion of signal transduction pathways in fungi by whole-genome duplication.</title>
        <authorList>
            <consortium name="DOE Joint Genome Institute"/>
            <person name="Corrochano L.M."/>
            <person name="Kuo A."/>
            <person name="Marcet-Houben M."/>
            <person name="Polaino S."/>
            <person name="Salamov A."/>
            <person name="Villalobos J.M."/>
            <person name="Alvarez M.I."/>
            <person name="Avalos J."/>
            <person name="Benito E.P."/>
            <person name="Benoit I."/>
            <person name="Burger G."/>
            <person name="Camino L.P."/>
            <person name="Canovas D."/>
            <person name="Cerda-Olmedo E."/>
            <person name="Cheng J.-F."/>
            <person name="Dominguez A."/>
            <person name="Elias M."/>
            <person name="Eslava A.P."/>
            <person name="Glaser F."/>
            <person name="Grimwood J."/>
            <person name="Gutierrez G."/>
            <person name="Heitman J."/>
            <person name="Henrissat B."/>
            <person name="Iturriaga E.A."/>
            <person name="Lang B.F."/>
            <person name="Lavin J.L."/>
            <person name="Lee S."/>
            <person name="Li W."/>
            <person name="Lindquist E."/>
            <person name="Lopez-Garcia S."/>
            <person name="Luque E.M."/>
            <person name="Marcos A.T."/>
            <person name="Martin J."/>
            <person name="Mccluskey K."/>
            <person name="Medina H.R."/>
            <person name="Miralles-Duran A."/>
            <person name="Miyazaki A."/>
            <person name="Munoz-Torres E."/>
            <person name="Oguiza J.A."/>
            <person name="Ohm R."/>
            <person name="Olmedo M."/>
            <person name="Orejas M."/>
            <person name="Ortiz-Castellanos L."/>
            <person name="Pisabarro A.G."/>
            <person name="Rodriguez-Romero J."/>
            <person name="Ruiz-Herrera J."/>
            <person name="Ruiz-Vazquez R."/>
            <person name="Sanz C."/>
            <person name="Schackwitz W."/>
            <person name="Schmutz J."/>
            <person name="Shahriari M."/>
            <person name="Shelest E."/>
            <person name="Silva-Franco F."/>
            <person name="Soanes D."/>
            <person name="Syed K."/>
            <person name="Tagua V.G."/>
            <person name="Talbot N.J."/>
            <person name="Thon M."/>
            <person name="De Vries R.P."/>
            <person name="Wiebenga A."/>
            <person name="Yadav J.S."/>
            <person name="Braun E.L."/>
            <person name="Baker S."/>
            <person name="Garre V."/>
            <person name="Horwitz B."/>
            <person name="Torres-Martinez S."/>
            <person name="Idnurm A."/>
            <person name="Herrera-Estrella A."/>
            <person name="Gabaldon T."/>
            <person name="Grigoriev I.V."/>
        </authorList>
    </citation>
    <scope>NUCLEOTIDE SEQUENCE [LARGE SCALE GENOMIC DNA]</scope>
    <source>
        <strain evidence="3 4">CBS 277.49</strain>
    </source>
</reference>
<proteinExistence type="predicted"/>
<sequence>MDLSFHDCFSSGNQAQVAAPSFGVPNLQVVVHIAHCHVRFIVHYNFFPLSFSMNKAIPLSCHSPEFKGISALNIIYEAGLDSESRPILVLCADNLPNPDVYDYDLILSFIMARLDEFVENDYVLVFFSSPARYRPGWMWLLRAYRSLDRKYKKNLKALYVVHLTRTYRIIFDLANKIISPKFARKLRYIPNLQTLQASITLAPQFIPQRVVQYDSQLPAILSNQAYAPPVPQRQKRPLPSLAFGRKLEDLASLEGIESTDYVPNFVLQIVNHLRDYGLEKEGIFRKSPSSDELQSVKAAFNNGSIVDLKQHDIDVSAALLKVFIRELPVPLIGLKFSESMGALPDASICTNDTIVKLKTKLQEHYKDAPNYHSLLKYICQFLKQVSEHASKNRMNTHNLSVVFTPNMIRAEEVPTSSSSGNYMNVPDTQQSALADAAVYLKQMNQGMVLVQLLITKCDDIFE</sequence>
<dbReference type="AlphaFoldDB" id="A0A162ZYR4"/>
<dbReference type="Gene3D" id="1.10.555.10">
    <property type="entry name" value="Rho GTPase activation protein"/>
    <property type="match status" value="1"/>
</dbReference>
<dbReference type="PANTHER" id="PTHR45808">
    <property type="entry name" value="RHO GTPASE-ACTIVATING PROTEIN 68F"/>
    <property type="match status" value="1"/>
</dbReference>
<dbReference type="GO" id="GO:0005096">
    <property type="term" value="F:GTPase activator activity"/>
    <property type="evidence" value="ECO:0007669"/>
    <property type="project" value="TreeGrafter"/>
</dbReference>
<dbReference type="CDD" id="cd00159">
    <property type="entry name" value="RhoGAP"/>
    <property type="match status" value="1"/>
</dbReference>
<dbReference type="PANTHER" id="PTHR45808:SF2">
    <property type="entry name" value="RHO GTPASE-ACTIVATING PROTEIN 68F"/>
    <property type="match status" value="1"/>
</dbReference>
<comment type="caution">
    <text evidence="3">The sequence shown here is derived from an EMBL/GenBank/DDBJ whole genome shotgun (WGS) entry which is preliminary data.</text>
</comment>
<keyword evidence="4" id="KW-1185">Reference proteome</keyword>
<dbReference type="InterPro" id="IPR036865">
    <property type="entry name" value="CRAL-TRIO_dom_sf"/>
</dbReference>
<dbReference type="InterPro" id="IPR000198">
    <property type="entry name" value="RhoGAP_dom"/>
</dbReference>
<protein>
    <recommendedName>
        <fullName evidence="5">Rho-GAP domain-containing protein</fullName>
    </recommendedName>
</protein>
<dbReference type="Gene3D" id="3.40.525.10">
    <property type="entry name" value="CRAL-TRIO lipid binding domain"/>
    <property type="match status" value="1"/>
</dbReference>
<dbReference type="VEuPathDB" id="FungiDB:MUCCIDRAFT_76480"/>
<dbReference type="GO" id="GO:0005737">
    <property type="term" value="C:cytoplasm"/>
    <property type="evidence" value="ECO:0007669"/>
    <property type="project" value="TreeGrafter"/>
</dbReference>
<dbReference type="SMART" id="SM00516">
    <property type="entry name" value="SEC14"/>
    <property type="match status" value="1"/>
</dbReference>
<dbReference type="SMART" id="SM00324">
    <property type="entry name" value="RhoGAP"/>
    <property type="match status" value="1"/>
</dbReference>
<dbReference type="InterPro" id="IPR008936">
    <property type="entry name" value="Rho_GTPase_activation_prot"/>
</dbReference>
<dbReference type="Pfam" id="PF13716">
    <property type="entry name" value="CRAL_TRIO_2"/>
    <property type="match status" value="1"/>
</dbReference>
<evidence type="ECO:0000259" key="1">
    <source>
        <dbReference type="PROSITE" id="PS50191"/>
    </source>
</evidence>
<evidence type="ECO:0000259" key="2">
    <source>
        <dbReference type="PROSITE" id="PS50238"/>
    </source>
</evidence>
<dbReference type="GO" id="GO:0007264">
    <property type="term" value="P:small GTPase-mediated signal transduction"/>
    <property type="evidence" value="ECO:0007669"/>
    <property type="project" value="TreeGrafter"/>
</dbReference>
<evidence type="ECO:0008006" key="5">
    <source>
        <dbReference type="Google" id="ProtNLM"/>
    </source>
</evidence>
<evidence type="ECO:0000313" key="4">
    <source>
        <dbReference type="Proteomes" id="UP000077051"/>
    </source>
</evidence>
<dbReference type="SUPFAM" id="SSF52087">
    <property type="entry name" value="CRAL/TRIO domain"/>
    <property type="match status" value="1"/>
</dbReference>
<feature type="domain" description="Rho-GAP" evidence="2">
    <location>
        <begin position="251"/>
        <end position="461"/>
    </location>
</feature>
<feature type="domain" description="CRAL-TRIO" evidence="1">
    <location>
        <begin position="62"/>
        <end position="229"/>
    </location>
</feature>